<organism evidence="3 4">
    <name type="scientific">Pseudobacteroides cellulosolvens ATCC 35603 = DSM 2933</name>
    <dbReference type="NCBI Taxonomy" id="398512"/>
    <lineage>
        <taxon>Bacteria</taxon>
        <taxon>Bacillati</taxon>
        <taxon>Bacillota</taxon>
        <taxon>Clostridia</taxon>
        <taxon>Eubacteriales</taxon>
        <taxon>Oscillospiraceae</taxon>
        <taxon>Pseudobacteroides</taxon>
    </lineage>
</organism>
<keyword evidence="4" id="KW-1185">Reference proteome</keyword>
<protein>
    <submittedName>
        <fullName evidence="3">S-layer domain-containing protein</fullName>
    </submittedName>
</protein>
<dbReference type="Pfam" id="PF00395">
    <property type="entry name" value="SLH"/>
    <property type="match status" value="2"/>
</dbReference>
<dbReference type="STRING" id="398512.Bccel_4964"/>
<dbReference type="Proteomes" id="UP000036923">
    <property type="component" value="Unassembled WGS sequence"/>
</dbReference>
<feature type="domain" description="SLH" evidence="2">
    <location>
        <begin position="51"/>
        <end position="106"/>
    </location>
</feature>
<comment type="caution">
    <text evidence="3">The sequence shown here is derived from an EMBL/GenBank/DDBJ whole genome shotgun (WGS) entry which is preliminary data.</text>
</comment>
<proteinExistence type="predicted"/>
<evidence type="ECO:0000259" key="2">
    <source>
        <dbReference type="PROSITE" id="PS51272"/>
    </source>
</evidence>
<dbReference type="AlphaFoldDB" id="A0A0L6JVN0"/>
<keyword evidence="1" id="KW-0677">Repeat</keyword>
<sequence>MTAKNLGIISGSPSNYFYPNKPITREDAAVMIAKTLMAMDKPLKSSKPDVLKVFNDVSKVSSYAVPSIASLYSEKILAGKESDALAPKAYTTRAEAAVLLSRIADR</sequence>
<evidence type="ECO:0000313" key="4">
    <source>
        <dbReference type="Proteomes" id="UP000036923"/>
    </source>
</evidence>
<dbReference type="PROSITE" id="PS51272">
    <property type="entry name" value="SLH"/>
    <property type="match status" value="2"/>
</dbReference>
<dbReference type="EMBL" id="LGTC01000001">
    <property type="protein sequence ID" value="KNY29690.1"/>
    <property type="molecule type" value="Genomic_DNA"/>
</dbReference>
<name>A0A0L6JVN0_9FIRM</name>
<dbReference type="InterPro" id="IPR001119">
    <property type="entry name" value="SLH_dom"/>
</dbReference>
<dbReference type="RefSeq" id="WP_050753787.1">
    <property type="nucleotide sequence ID" value="NZ_LGTC01000001.1"/>
</dbReference>
<evidence type="ECO:0000256" key="1">
    <source>
        <dbReference type="ARBA" id="ARBA00022737"/>
    </source>
</evidence>
<evidence type="ECO:0000313" key="3">
    <source>
        <dbReference type="EMBL" id="KNY29690.1"/>
    </source>
</evidence>
<gene>
    <name evidence="3" type="ORF">Bccel_4964</name>
</gene>
<reference evidence="4" key="1">
    <citation type="submission" date="2015-07" db="EMBL/GenBank/DDBJ databases">
        <title>Near-Complete Genome Sequence of the Cellulolytic Bacterium Bacteroides (Pseudobacteroides) cellulosolvens ATCC 35603.</title>
        <authorList>
            <person name="Dassa B."/>
            <person name="Utturkar S.M."/>
            <person name="Klingeman D.M."/>
            <person name="Hurt R.A."/>
            <person name="Keller M."/>
            <person name="Xu J."/>
            <person name="Reddy Y.H.K."/>
            <person name="Borovok I."/>
            <person name="Grinberg I.R."/>
            <person name="Lamed R."/>
            <person name="Zhivin O."/>
            <person name="Bayer E.A."/>
            <person name="Brown S.D."/>
        </authorList>
    </citation>
    <scope>NUCLEOTIDE SEQUENCE [LARGE SCALE GENOMIC DNA]</scope>
    <source>
        <strain evidence="4">DSM 2933</strain>
    </source>
</reference>
<accession>A0A0L6JVN0</accession>
<feature type="domain" description="SLH" evidence="2">
    <location>
        <begin position="1"/>
        <end position="46"/>
    </location>
</feature>